<gene>
    <name evidence="1" type="ORF">F5891DRAFT_295745</name>
</gene>
<evidence type="ECO:0000313" key="1">
    <source>
        <dbReference type="EMBL" id="KAG1900517.1"/>
    </source>
</evidence>
<comment type="caution">
    <text evidence="1">The sequence shown here is derived from an EMBL/GenBank/DDBJ whole genome shotgun (WGS) entry which is preliminary data.</text>
</comment>
<dbReference type="InterPro" id="IPR023214">
    <property type="entry name" value="HAD_sf"/>
</dbReference>
<dbReference type="InterPro" id="IPR023198">
    <property type="entry name" value="PGP-like_dom2"/>
</dbReference>
<dbReference type="EMBL" id="JABBWK010000026">
    <property type="protein sequence ID" value="KAG1900517.1"/>
    <property type="molecule type" value="Genomic_DNA"/>
</dbReference>
<dbReference type="GeneID" id="64665534"/>
<sequence>MDSEQCHRIHLTDRVRFHPVDNMERRIDYVVFDMDGLLIDTERVYTEVTNDILGRYGKIMTWDIKAQLMGKPQIESVTHLLSLFPGIDITIDQYITESQKKLDANWPTVQLLPGVQRLIQHLVKHNVPIVVATASSRRNFVRKSENLKEFFDYFQDNIVCADDVAGKTTGKPDPYIFLYAAGVLGKAVGAMEQCTEAEAVERGKGLVFEDAVYGVQAGKRAGMSVVWVPDERLLDVASPSPYVPDETLTSIEHFKPEKWGLPPYDTQ</sequence>
<dbReference type="SFLD" id="SFLDG01129">
    <property type="entry name" value="C1.5:_HAD__Beta-PGM__Phosphata"/>
    <property type="match status" value="1"/>
</dbReference>
<dbReference type="Pfam" id="PF13419">
    <property type="entry name" value="HAD_2"/>
    <property type="match status" value="1"/>
</dbReference>
<evidence type="ECO:0000313" key="2">
    <source>
        <dbReference type="Proteomes" id="UP001195769"/>
    </source>
</evidence>
<dbReference type="Proteomes" id="UP001195769">
    <property type="component" value="Unassembled WGS sequence"/>
</dbReference>
<dbReference type="AlphaFoldDB" id="A0AAD4E6J6"/>
<dbReference type="PANTHER" id="PTHR18901">
    <property type="entry name" value="2-DEOXYGLUCOSE-6-PHOSPHATE PHOSPHATASE 2"/>
    <property type="match status" value="1"/>
</dbReference>
<name>A0AAD4E6J6_9AGAM</name>
<reference evidence="1" key="1">
    <citation type="journal article" date="2020" name="New Phytol.">
        <title>Comparative genomics reveals dynamic genome evolution in host specialist ectomycorrhizal fungi.</title>
        <authorList>
            <person name="Lofgren L.A."/>
            <person name="Nguyen N.H."/>
            <person name="Vilgalys R."/>
            <person name="Ruytinx J."/>
            <person name="Liao H.L."/>
            <person name="Branco S."/>
            <person name="Kuo A."/>
            <person name="LaButti K."/>
            <person name="Lipzen A."/>
            <person name="Andreopoulos W."/>
            <person name="Pangilinan J."/>
            <person name="Riley R."/>
            <person name="Hundley H."/>
            <person name="Na H."/>
            <person name="Barry K."/>
            <person name="Grigoriev I.V."/>
            <person name="Stajich J.E."/>
            <person name="Kennedy P.G."/>
        </authorList>
    </citation>
    <scope>NUCLEOTIDE SEQUENCE</scope>
    <source>
        <strain evidence="1">FC203</strain>
    </source>
</reference>
<dbReference type="InterPro" id="IPR036412">
    <property type="entry name" value="HAD-like_sf"/>
</dbReference>
<dbReference type="Gene3D" id="1.10.150.240">
    <property type="entry name" value="Putative phosphatase, domain 2"/>
    <property type="match status" value="1"/>
</dbReference>
<dbReference type="RefSeq" id="XP_041226093.1">
    <property type="nucleotide sequence ID" value="XM_041371236.1"/>
</dbReference>
<dbReference type="SUPFAM" id="SSF56784">
    <property type="entry name" value="HAD-like"/>
    <property type="match status" value="1"/>
</dbReference>
<dbReference type="GO" id="GO:0016791">
    <property type="term" value="F:phosphatase activity"/>
    <property type="evidence" value="ECO:0007669"/>
    <property type="project" value="TreeGrafter"/>
</dbReference>
<dbReference type="PANTHER" id="PTHR18901:SF38">
    <property type="entry name" value="PSEUDOURIDINE-5'-PHOSPHATASE"/>
    <property type="match status" value="1"/>
</dbReference>
<dbReference type="FunFam" id="1.10.150.240:FF:000001">
    <property type="entry name" value="Haloacid dehalogenase-like hydrolase domain"/>
    <property type="match status" value="1"/>
</dbReference>
<organism evidence="1 2">
    <name type="scientific">Suillus fuscotomentosus</name>
    <dbReference type="NCBI Taxonomy" id="1912939"/>
    <lineage>
        <taxon>Eukaryota</taxon>
        <taxon>Fungi</taxon>
        <taxon>Dikarya</taxon>
        <taxon>Basidiomycota</taxon>
        <taxon>Agaricomycotina</taxon>
        <taxon>Agaricomycetes</taxon>
        <taxon>Agaricomycetidae</taxon>
        <taxon>Boletales</taxon>
        <taxon>Suillineae</taxon>
        <taxon>Suillaceae</taxon>
        <taxon>Suillus</taxon>
    </lineage>
</organism>
<proteinExistence type="predicted"/>
<protein>
    <submittedName>
        <fullName evidence="1">HAD-like protein</fullName>
    </submittedName>
</protein>
<dbReference type="InterPro" id="IPR041492">
    <property type="entry name" value="HAD_2"/>
</dbReference>
<dbReference type="Gene3D" id="3.40.50.1000">
    <property type="entry name" value="HAD superfamily/HAD-like"/>
    <property type="match status" value="1"/>
</dbReference>
<keyword evidence="2" id="KW-1185">Reference proteome</keyword>
<accession>A0AAD4E6J6</accession>
<dbReference type="SFLD" id="SFLDS00003">
    <property type="entry name" value="Haloacid_Dehalogenase"/>
    <property type="match status" value="1"/>
</dbReference>